<feature type="signal peptide" evidence="1">
    <location>
        <begin position="1"/>
        <end position="26"/>
    </location>
</feature>
<feature type="chain" id="PRO_5032833721" description="Peptidase inhibitor family I36" evidence="1">
    <location>
        <begin position="27"/>
        <end position="113"/>
    </location>
</feature>
<evidence type="ECO:0000256" key="1">
    <source>
        <dbReference type="SAM" id="SignalP"/>
    </source>
</evidence>
<keyword evidence="1" id="KW-0732">Signal</keyword>
<dbReference type="RefSeq" id="WP_184789456.1">
    <property type="nucleotide sequence ID" value="NZ_BONT01000033.1"/>
</dbReference>
<accession>A0A841FL33</accession>
<reference evidence="2 3" key="1">
    <citation type="submission" date="2020-08" db="EMBL/GenBank/DDBJ databases">
        <title>Genomic Encyclopedia of Type Strains, Phase IV (KMG-IV): sequencing the most valuable type-strain genomes for metagenomic binning, comparative biology and taxonomic classification.</title>
        <authorList>
            <person name="Goeker M."/>
        </authorList>
    </citation>
    <scope>NUCLEOTIDE SEQUENCE [LARGE SCALE GENOMIC DNA]</scope>
    <source>
        <strain evidence="2 3">YIM 65646</strain>
    </source>
</reference>
<organism evidence="2 3">
    <name type="scientific">Phytomonospora endophytica</name>
    <dbReference type="NCBI Taxonomy" id="714109"/>
    <lineage>
        <taxon>Bacteria</taxon>
        <taxon>Bacillati</taxon>
        <taxon>Actinomycetota</taxon>
        <taxon>Actinomycetes</taxon>
        <taxon>Micromonosporales</taxon>
        <taxon>Micromonosporaceae</taxon>
        <taxon>Phytomonospora</taxon>
    </lineage>
</organism>
<name>A0A841FL33_9ACTN</name>
<sequence>MSHGWKVRTGAVAAAAVALLGPAAVAAPASAEALSCPRKMFCVWKGADFTGEIYGSDQHDRCWHGITDGRSMANEMRHAVHAFEFSDCTGATFTLEPGFDTATTPFPVNSVRS</sequence>
<evidence type="ECO:0000313" key="2">
    <source>
        <dbReference type="EMBL" id="MBB6036625.1"/>
    </source>
</evidence>
<gene>
    <name evidence="2" type="ORF">HNR73_004496</name>
</gene>
<comment type="caution">
    <text evidence="2">The sequence shown here is derived from an EMBL/GenBank/DDBJ whole genome shotgun (WGS) entry which is preliminary data.</text>
</comment>
<dbReference type="EMBL" id="JACHGT010000009">
    <property type="protein sequence ID" value="MBB6036625.1"/>
    <property type="molecule type" value="Genomic_DNA"/>
</dbReference>
<dbReference type="AlphaFoldDB" id="A0A841FL33"/>
<evidence type="ECO:0008006" key="4">
    <source>
        <dbReference type="Google" id="ProtNLM"/>
    </source>
</evidence>
<dbReference type="Pfam" id="PF03995">
    <property type="entry name" value="Inhibitor_I36"/>
    <property type="match status" value="1"/>
</dbReference>
<dbReference type="Proteomes" id="UP000548476">
    <property type="component" value="Unassembled WGS sequence"/>
</dbReference>
<protein>
    <recommendedName>
        <fullName evidence="4">Peptidase inhibitor family I36</fullName>
    </recommendedName>
</protein>
<keyword evidence="3" id="KW-1185">Reference proteome</keyword>
<evidence type="ECO:0000313" key="3">
    <source>
        <dbReference type="Proteomes" id="UP000548476"/>
    </source>
</evidence>
<proteinExistence type="predicted"/>